<name>A0ABW4HBM2_9FLAO</name>
<dbReference type="Proteomes" id="UP001597138">
    <property type="component" value="Unassembled WGS sequence"/>
</dbReference>
<dbReference type="PANTHER" id="PTHR32305:SF15">
    <property type="entry name" value="PROTEIN RHSA-RELATED"/>
    <property type="match status" value="1"/>
</dbReference>
<dbReference type="InterPro" id="IPR050708">
    <property type="entry name" value="T6SS_VgrG/RHS"/>
</dbReference>
<keyword evidence="2" id="KW-1185">Reference proteome</keyword>
<comment type="caution">
    <text evidence="1">The sequence shown here is derived from an EMBL/GenBank/DDBJ whole genome shotgun (WGS) entry which is preliminary data.</text>
</comment>
<accession>A0ABW4HBM2</accession>
<protein>
    <submittedName>
        <fullName evidence="1">RHS repeat domain-containing protein</fullName>
    </submittedName>
</protein>
<organism evidence="1 2">
    <name type="scientific">Flavobacterium artemisiae</name>
    <dbReference type="NCBI Taxonomy" id="2126556"/>
    <lineage>
        <taxon>Bacteria</taxon>
        <taxon>Pseudomonadati</taxon>
        <taxon>Bacteroidota</taxon>
        <taxon>Flavobacteriia</taxon>
        <taxon>Flavobacteriales</taxon>
        <taxon>Flavobacteriaceae</taxon>
        <taxon>Flavobacterium</taxon>
    </lineage>
</organism>
<dbReference type="InterPro" id="IPR022385">
    <property type="entry name" value="Rhs_assc_core"/>
</dbReference>
<dbReference type="RefSeq" id="WP_379817728.1">
    <property type="nucleotide sequence ID" value="NZ_JBHUDZ010000009.1"/>
</dbReference>
<dbReference type="PANTHER" id="PTHR32305">
    <property type="match status" value="1"/>
</dbReference>
<evidence type="ECO:0000313" key="1">
    <source>
        <dbReference type="EMBL" id="MFD1602894.1"/>
    </source>
</evidence>
<dbReference type="EMBL" id="JBHUDZ010000009">
    <property type="protein sequence ID" value="MFD1602894.1"/>
    <property type="molecule type" value="Genomic_DNA"/>
</dbReference>
<proteinExistence type="predicted"/>
<dbReference type="Gene3D" id="2.180.10.10">
    <property type="entry name" value="RHS repeat-associated core"/>
    <property type="match status" value="1"/>
</dbReference>
<sequence length="246" mass="28039">MVYDTVEPIENLITWVYEEGAYVPCAKIIGDENFSIINDYIGRPVQAYSQNGKLVWETDYDIYGDLRNLIGDRNFIPFRQLGQYEDIENGLYYNRFRYYNPEAGLYLSQDPIGLKGNNPNFYGYVFNSNRLVDPFGLMNIWDIQFSQNSISDVFNEGPWKGLSLEDAIEATKKIGRLPEGLTLNVMELNGGQNIVTLNNRTLYVAQQAGLTNIHPNFVDNINKLNKLLDGGMPLDLGEIPIIKCKK</sequence>
<evidence type="ECO:0000313" key="2">
    <source>
        <dbReference type="Proteomes" id="UP001597138"/>
    </source>
</evidence>
<dbReference type="NCBIfam" id="TIGR03696">
    <property type="entry name" value="Rhs_assc_core"/>
    <property type="match status" value="1"/>
</dbReference>
<dbReference type="PRINTS" id="PR00394">
    <property type="entry name" value="RHSPROTEIN"/>
</dbReference>
<reference evidence="2" key="1">
    <citation type="journal article" date="2019" name="Int. J. Syst. Evol. Microbiol.">
        <title>The Global Catalogue of Microorganisms (GCM) 10K type strain sequencing project: providing services to taxonomists for standard genome sequencing and annotation.</title>
        <authorList>
            <consortium name="The Broad Institute Genomics Platform"/>
            <consortium name="The Broad Institute Genome Sequencing Center for Infectious Disease"/>
            <person name="Wu L."/>
            <person name="Ma J."/>
        </authorList>
    </citation>
    <scope>NUCLEOTIDE SEQUENCE [LARGE SCALE GENOMIC DNA]</scope>
    <source>
        <strain evidence="2">CCUG 70865</strain>
    </source>
</reference>
<gene>
    <name evidence="1" type="ORF">ACFSC2_09115</name>
</gene>